<dbReference type="PROSITE" id="PS50089">
    <property type="entry name" value="ZF_RING_2"/>
    <property type="match status" value="1"/>
</dbReference>
<keyword evidence="5" id="KW-0862">Zinc</keyword>
<dbReference type="InterPro" id="IPR001841">
    <property type="entry name" value="Znf_RING"/>
</dbReference>
<feature type="domain" description="RING-type" evidence="8">
    <location>
        <begin position="80"/>
        <end position="108"/>
    </location>
</feature>
<dbReference type="GO" id="GO:0006511">
    <property type="term" value="P:ubiquitin-dependent protein catabolic process"/>
    <property type="evidence" value="ECO:0000318"/>
    <property type="project" value="GO_Central"/>
</dbReference>
<name>A0A0R0JLM9_SOYBN</name>
<dbReference type="Pfam" id="PF13639">
    <property type="entry name" value="zf-RING_2"/>
    <property type="match status" value="1"/>
</dbReference>
<dbReference type="SUPFAM" id="SSF57850">
    <property type="entry name" value="RING/U-box"/>
    <property type="match status" value="1"/>
</dbReference>
<dbReference type="Gramene" id="KRH55473">
    <property type="protein sequence ID" value="KRH55473"/>
    <property type="gene ID" value="GLYMA_06G257600"/>
</dbReference>
<dbReference type="InterPro" id="IPR013083">
    <property type="entry name" value="Znf_RING/FYVE/PHD"/>
</dbReference>
<protein>
    <recommendedName>
        <fullName evidence="2">RING-type E3 ubiquitin transferase</fullName>
        <ecNumber evidence="2">2.3.2.27</ecNumber>
    </recommendedName>
</protein>
<feature type="region of interest" description="Disordered" evidence="7">
    <location>
        <begin position="41"/>
        <end position="72"/>
    </location>
</feature>
<evidence type="ECO:0000256" key="5">
    <source>
        <dbReference type="ARBA" id="ARBA00022833"/>
    </source>
</evidence>
<accession>A0A0R0JLM9</accession>
<evidence type="ECO:0000256" key="7">
    <source>
        <dbReference type="SAM" id="MobiDB-lite"/>
    </source>
</evidence>
<dbReference type="AlphaFoldDB" id="A0A0R0JLM9"/>
<dbReference type="GO" id="GO:0008270">
    <property type="term" value="F:zinc ion binding"/>
    <property type="evidence" value="ECO:0007669"/>
    <property type="project" value="UniProtKB-KW"/>
</dbReference>
<dbReference type="EMBL" id="CM000839">
    <property type="protein sequence ID" value="KRH55473.1"/>
    <property type="molecule type" value="Genomic_DNA"/>
</dbReference>
<reference evidence="9 10" key="1">
    <citation type="journal article" date="2010" name="Nature">
        <title>Genome sequence of the palaeopolyploid soybean.</title>
        <authorList>
            <person name="Schmutz J."/>
            <person name="Cannon S.B."/>
            <person name="Schlueter J."/>
            <person name="Ma J."/>
            <person name="Mitros T."/>
            <person name="Nelson W."/>
            <person name="Hyten D.L."/>
            <person name="Song Q."/>
            <person name="Thelen J.J."/>
            <person name="Cheng J."/>
            <person name="Xu D."/>
            <person name="Hellsten U."/>
            <person name="May G.D."/>
            <person name="Yu Y."/>
            <person name="Sakurai T."/>
            <person name="Umezawa T."/>
            <person name="Bhattacharyya M.K."/>
            <person name="Sandhu D."/>
            <person name="Valliyodan B."/>
            <person name="Lindquist E."/>
            <person name="Peto M."/>
            <person name="Grant D."/>
            <person name="Shu S."/>
            <person name="Goodstein D."/>
            <person name="Barry K."/>
            <person name="Futrell-Griggs M."/>
            <person name="Abernathy B."/>
            <person name="Du J."/>
            <person name="Tian Z."/>
            <person name="Zhu L."/>
            <person name="Gill N."/>
            <person name="Joshi T."/>
            <person name="Libault M."/>
            <person name="Sethuraman A."/>
            <person name="Zhang X.-C."/>
            <person name="Shinozaki K."/>
            <person name="Nguyen H.T."/>
            <person name="Wing R.A."/>
            <person name="Cregan P."/>
            <person name="Specht J."/>
            <person name="Grimwood J."/>
            <person name="Rokhsar D."/>
            <person name="Stacey G."/>
            <person name="Shoemaker R.C."/>
            <person name="Jackson S.A."/>
        </authorList>
    </citation>
    <scope>NUCLEOTIDE SEQUENCE</scope>
    <source>
        <strain evidence="10">cv. Williams 82</strain>
        <tissue evidence="9">Callus</tissue>
    </source>
</reference>
<sequence>MARNPKFAPPPRRQQIHVHNEDMGRLREIFLQPPQRAIFQTNTQAPSPVEISKSTASSKLKKVVHDPPPKRYARRPSEEVMLTPCNHMFHEDCIVPWLTSMGQCPVCRFLICEIERGNQSSFNNNNIANLEPTKIINREFLSFRAMEEAFQLAV</sequence>
<comment type="catalytic activity">
    <reaction evidence="1">
        <text>S-ubiquitinyl-[E2 ubiquitin-conjugating enzyme]-L-cysteine + [acceptor protein]-L-lysine = [E2 ubiquitin-conjugating enzyme]-L-cysteine + N(6)-ubiquitinyl-[acceptor protein]-L-lysine.</text>
        <dbReference type="EC" id="2.3.2.27"/>
    </reaction>
</comment>
<evidence type="ECO:0000313" key="11">
    <source>
        <dbReference type="Proteomes" id="UP000008827"/>
    </source>
</evidence>
<dbReference type="Gene3D" id="3.30.40.10">
    <property type="entry name" value="Zinc/RING finger domain, C3HC4 (zinc finger)"/>
    <property type="match status" value="1"/>
</dbReference>
<evidence type="ECO:0000313" key="9">
    <source>
        <dbReference type="EMBL" id="KRH55473.1"/>
    </source>
</evidence>
<dbReference type="GO" id="GO:0061630">
    <property type="term" value="F:ubiquitin protein ligase activity"/>
    <property type="evidence" value="ECO:0000318"/>
    <property type="project" value="GO_Central"/>
</dbReference>
<reference evidence="9" key="3">
    <citation type="submission" date="2018-07" db="EMBL/GenBank/DDBJ databases">
        <title>WGS assembly of Glycine max.</title>
        <authorList>
            <person name="Schmutz J."/>
            <person name="Cannon S."/>
            <person name="Schlueter J."/>
            <person name="Ma J."/>
            <person name="Mitros T."/>
            <person name="Nelson W."/>
            <person name="Hyten D."/>
            <person name="Song Q."/>
            <person name="Thelen J."/>
            <person name="Cheng J."/>
            <person name="Xu D."/>
            <person name="Hellsten U."/>
            <person name="May G."/>
            <person name="Yu Y."/>
            <person name="Sakurai T."/>
            <person name="Umezawa T."/>
            <person name="Bhattacharyya M."/>
            <person name="Sandhu D."/>
            <person name="Valliyodan B."/>
            <person name="Lindquist E."/>
            <person name="Peto M."/>
            <person name="Grant D."/>
            <person name="Shu S."/>
            <person name="Goodstein D."/>
            <person name="Barry K."/>
            <person name="Futrell-Griggs M."/>
            <person name="Abernathy B."/>
            <person name="Du J."/>
            <person name="Tian Z."/>
            <person name="Zhu L."/>
            <person name="Gill N."/>
            <person name="Joshi T."/>
            <person name="Libault M."/>
            <person name="Sethuraman A."/>
            <person name="Zhang X."/>
            <person name="Shinozaki K."/>
            <person name="Nguyen H."/>
            <person name="Wing R."/>
            <person name="Cregan P."/>
            <person name="Specht J."/>
            <person name="Grimwood J."/>
            <person name="Rokhsar D."/>
            <person name="Stacey G."/>
            <person name="Shoemaker R."/>
            <person name="Jackson S."/>
        </authorList>
    </citation>
    <scope>NUCLEOTIDE SEQUENCE</scope>
    <source>
        <tissue evidence="9">Callus</tissue>
    </source>
</reference>
<dbReference type="PANTHER" id="PTHR15710">
    <property type="entry name" value="E3 UBIQUITIN-PROTEIN LIGASE PRAJA"/>
    <property type="match status" value="1"/>
</dbReference>
<evidence type="ECO:0000259" key="8">
    <source>
        <dbReference type="PROSITE" id="PS50089"/>
    </source>
</evidence>
<evidence type="ECO:0000313" key="10">
    <source>
        <dbReference type="EnsemblPlants" id="KRH55473"/>
    </source>
</evidence>
<dbReference type="PANTHER" id="PTHR15710:SF140">
    <property type="entry name" value="RING-TYPE E3 UBIQUITIN TRANSFERASE"/>
    <property type="match status" value="1"/>
</dbReference>
<evidence type="ECO:0000256" key="1">
    <source>
        <dbReference type="ARBA" id="ARBA00000900"/>
    </source>
</evidence>
<proteinExistence type="predicted"/>
<evidence type="ECO:0000256" key="4">
    <source>
        <dbReference type="ARBA" id="ARBA00022771"/>
    </source>
</evidence>
<evidence type="ECO:0000256" key="3">
    <source>
        <dbReference type="ARBA" id="ARBA00022723"/>
    </source>
</evidence>
<dbReference type="InParanoid" id="A0A0R0JLM9"/>
<dbReference type="EC" id="2.3.2.27" evidence="2"/>
<evidence type="ECO:0000256" key="2">
    <source>
        <dbReference type="ARBA" id="ARBA00012483"/>
    </source>
</evidence>
<evidence type="ECO:0000256" key="6">
    <source>
        <dbReference type="PROSITE-ProRule" id="PRU00175"/>
    </source>
</evidence>
<feature type="compositionally biased region" description="Polar residues" evidence="7">
    <location>
        <begin position="41"/>
        <end position="58"/>
    </location>
</feature>
<dbReference type="EnsemblPlants" id="KRH55473">
    <property type="protein sequence ID" value="KRH55473"/>
    <property type="gene ID" value="GLYMA_06G257600"/>
</dbReference>
<keyword evidence="4 6" id="KW-0863">Zinc-finger</keyword>
<organism evidence="9">
    <name type="scientific">Glycine max</name>
    <name type="common">Soybean</name>
    <name type="synonym">Glycine hispida</name>
    <dbReference type="NCBI Taxonomy" id="3847"/>
    <lineage>
        <taxon>Eukaryota</taxon>
        <taxon>Viridiplantae</taxon>
        <taxon>Streptophyta</taxon>
        <taxon>Embryophyta</taxon>
        <taxon>Tracheophyta</taxon>
        <taxon>Spermatophyta</taxon>
        <taxon>Magnoliopsida</taxon>
        <taxon>eudicotyledons</taxon>
        <taxon>Gunneridae</taxon>
        <taxon>Pentapetalae</taxon>
        <taxon>rosids</taxon>
        <taxon>fabids</taxon>
        <taxon>Fabales</taxon>
        <taxon>Fabaceae</taxon>
        <taxon>Papilionoideae</taxon>
        <taxon>50 kb inversion clade</taxon>
        <taxon>NPAAA clade</taxon>
        <taxon>indigoferoid/millettioid clade</taxon>
        <taxon>Phaseoleae</taxon>
        <taxon>Glycine</taxon>
        <taxon>Glycine subgen. Soja</taxon>
    </lineage>
</organism>
<keyword evidence="3" id="KW-0479">Metal-binding</keyword>
<reference evidence="10" key="2">
    <citation type="submission" date="2018-02" db="UniProtKB">
        <authorList>
            <consortium name="EnsemblPlants"/>
        </authorList>
    </citation>
    <scope>IDENTIFICATION</scope>
    <source>
        <strain evidence="10">Williams 82</strain>
    </source>
</reference>
<keyword evidence="11" id="KW-1185">Reference proteome</keyword>
<dbReference type="Proteomes" id="UP000008827">
    <property type="component" value="Chromosome 6"/>
</dbReference>
<gene>
    <name evidence="9" type="ORF">GLYMA_06G257600</name>
</gene>